<feature type="region of interest" description="Disordered" evidence="1">
    <location>
        <begin position="213"/>
        <end position="254"/>
    </location>
</feature>
<accession>A0ABX2MZZ4</accession>
<proteinExistence type="predicted"/>
<keyword evidence="3" id="KW-1185">Reference proteome</keyword>
<reference evidence="2 3" key="1">
    <citation type="submission" date="2020-06" db="EMBL/GenBank/DDBJ databases">
        <authorList>
            <person name="Kim S.-J."/>
            <person name="Park S.-J."/>
        </authorList>
    </citation>
    <scope>NUCLEOTIDE SEQUENCE [LARGE SCALE GENOMIC DNA]</scope>
    <source>
        <strain evidence="2 3">SW-151</strain>
    </source>
</reference>
<evidence type="ECO:0000313" key="2">
    <source>
        <dbReference type="EMBL" id="NVD27030.1"/>
    </source>
</evidence>
<dbReference type="EMBL" id="JABWMH010000001">
    <property type="protein sequence ID" value="NVD27030.1"/>
    <property type="molecule type" value="Genomic_DNA"/>
</dbReference>
<gene>
    <name evidence="2" type="ORF">HUO14_03790</name>
</gene>
<comment type="caution">
    <text evidence="2">The sequence shown here is derived from an EMBL/GenBank/DDBJ whole genome shotgun (WGS) entry which is preliminary data.</text>
</comment>
<feature type="region of interest" description="Disordered" evidence="1">
    <location>
        <begin position="1"/>
        <end position="30"/>
    </location>
</feature>
<organism evidence="2 3">
    <name type="scientific">Parasphingorhabdus flavimaris</name>
    <dbReference type="NCBI Taxonomy" id="266812"/>
    <lineage>
        <taxon>Bacteria</taxon>
        <taxon>Pseudomonadati</taxon>
        <taxon>Pseudomonadota</taxon>
        <taxon>Alphaproteobacteria</taxon>
        <taxon>Sphingomonadales</taxon>
        <taxon>Sphingomonadaceae</taxon>
        <taxon>Parasphingorhabdus</taxon>
    </lineage>
</organism>
<feature type="compositionally biased region" description="Basic and acidic residues" evidence="1">
    <location>
        <begin position="213"/>
        <end position="223"/>
    </location>
</feature>
<feature type="compositionally biased region" description="Basic and acidic residues" evidence="1">
    <location>
        <begin position="244"/>
        <end position="254"/>
    </location>
</feature>
<evidence type="ECO:0008006" key="4">
    <source>
        <dbReference type="Google" id="ProtNLM"/>
    </source>
</evidence>
<sequence>MTDKKPPQTPESPENKEVESSQLDAHGHDPRAYDWVPVLRKRRKDGWTPERQRAFVGALADSGVVATAARSVGMSDTAAYKLRRSPGAEGFAAAWDAALAAASRRLVDIAFDRAINGVDDVVLDRDGHHIFTKRKYNDRLLMFLIRAHAPERYGHASQDGRAAGQGTVSATPPVAEAIRLLGPEPPIEPEKLMSPQELDDALEIADVMDGKLPHWQRQDRIGEGDEAEIPPNLTSLPANELQISEEKGKDDEVK</sequence>
<protein>
    <recommendedName>
        <fullName evidence="4">Terminase small subunit</fullName>
    </recommendedName>
</protein>
<dbReference type="RefSeq" id="WP_176278523.1">
    <property type="nucleotide sequence ID" value="NZ_JABWMH010000001.1"/>
</dbReference>
<evidence type="ECO:0000256" key="1">
    <source>
        <dbReference type="SAM" id="MobiDB-lite"/>
    </source>
</evidence>
<dbReference type="Proteomes" id="UP000652427">
    <property type="component" value="Unassembled WGS sequence"/>
</dbReference>
<feature type="compositionally biased region" description="Basic and acidic residues" evidence="1">
    <location>
        <begin position="13"/>
        <end position="30"/>
    </location>
</feature>
<name>A0ABX2MZZ4_9SPHN</name>
<evidence type="ECO:0000313" key="3">
    <source>
        <dbReference type="Proteomes" id="UP000652427"/>
    </source>
</evidence>